<dbReference type="InterPro" id="IPR003871">
    <property type="entry name" value="RFA1B/D_OB_1st"/>
</dbReference>
<keyword evidence="4" id="KW-1185">Reference proteome</keyword>
<dbReference type="Proteomes" id="UP000824890">
    <property type="component" value="Unassembled WGS sequence"/>
</dbReference>
<dbReference type="SUPFAM" id="SSF50249">
    <property type="entry name" value="Nucleic acid-binding proteins"/>
    <property type="match status" value="2"/>
</dbReference>
<feature type="domain" description="Replication protein A 70 kDa DNA-binding subunit B/D first OB fold" evidence="2">
    <location>
        <begin position="1"/>
        <end position="67"/>
    </location>
</feature>
<dbReference type="EMBL" id="JAGKQM010000013">
    <property type="protein sequence ID" value="KAH0893950.1"/>
    <property type="molecule type" value="Genomic_DNA"/>
</dbReference>
<dbReference type="PANTHER" id="PTHR47165">
    <property type="entry name" value="OS03G0429900 PROTEIN"/>
    <property type="match status" value="1"/>
</dbReference>
<dbReference type="CDD" id="cd04476">
    <property type="entry name" value="RPA1_DBD_C"/>
    <property type="match status" value="1"/>
</dbReference>
<sequence length="603" mass="67757">MIFADVTGDKIHCSCKRTYIQRTQRDLRLGEWHMIDVFSLSNATGQYRTTNHTYKMSIIEDTKISKSSYVCDDKFFRFADFEEIGNGTLKTHFLIDVIGQVTSLRDIQTVQVSGKDKKKVEFRLLDSMEHNELALALIDPKKEKRVTRYQAEDWNDVDIKSISEINMATMEEDCKIICSIESIDTDWSWFYQGHDSCKKRAILIKSKSGNLASNEKPVFWCTNCRTNVTVVSPKFKLHLVVKDDTSTCKLMILDTIGKVIVGCEAVELWDGSYDEIEDPDVLPQPIKDLVGLSFCFGVTLGSENVSGGSEIFLVSQVLSGDKLLQIETNSEPITHVTDGSSIMSGGEVSAPEKNSTMKRKKSDPPIQKVDSTLQTESKTRQKQNSGNWMQVDRNLNRKSVRSADVPLSSIFKRLFHDVVYMPTDAVPPSNQGKLLTPCTPGNMSKCFKNTSGIRKRPPMGLPDNTDKKSFMDRLDEDLNSDTFLEQMSGDESEEDGNAIATESDFEDIFDESFQPDFECSSQENTDSESEPEIEVVDLTVDTEPDTVLNTNRVKSLAALFEEAFRATEKPAKKALPKEDAYIDEGDATYTCTYCGAIMWLVNA</sequence>
<dbReference type="Pfam" id="PF02721">
    <property type="entry name" value="DUF223"/>
    <property type="match status" value="1"/>
</dbReference>
<organism evidence="3 4">
    <name type="scientific">Brassica napus</name>
    <name type="common">Rape</name>
    <dbReference type="NCBI Taxonomy" id="3708"/>
    <lineage>
        <taxon>Eukaryota</taxon>
        <taxon>Viridiplantae</taxon>
        <taxon>Streptophyta</taxon>
        <taxon>Embryophyta</taxon>
        <taxon>Tracheophyta</taxon>
        <taxon>Spermatophyta</taxon>
        <taxon>Magnoliopsida</taxon>
        <taxon>eudicotyledons</taxon>
        <taxon>Gunneridae</taxon>
        <taxon>Pentapetalae</taxon>
        <taxon>rosids</taxon>
        <taxon>malvids</taxon>
        <taxon>Brassicales</taxon>
        <taxon>Brassicaceae</taxon>
        <taxon>Brassiceae</taxon>
        <taxon>Brassica</taxon>
    </lineage>
</organism>
<evidence type="ECO:0000256" key="1">
    <source>
        <dbReference type="SAM" id="MobiDB-lite"/>
    </source>
</evidence>
<name>A0ABQ8APM1_BRANA</name>
<dbReference type="Gene3D" id="2.40.50.140">
    <property type="entry name" value="Nucleic acid-binding proteins"/>
    <property type="match status" value="2"/>
</dbReference>
<feature type="compositionally biased region" description="Polar residues" evidence="1">
    <location>
        <begin position="369"/>
        <end position="388"/>
    </location>
</feature>
<evidence type="ECO:0000313" key="4">
    <source>
        <dbReference type="Proteomes" id="UP000824890"/>
    </source>
</evidence>
<evidence type="ECO:0000259" key="2">
    <source>
        <dbReference type="Pfam" id="PF02721"/>
    </source>
</evidence>
<dbReference type="PANTHER" id="PTHR47165:SF4">
    <property type="entry name" value="OS03G0429900 PROTEIN"/>
    <property type="match status" value="1"/>
</dbReference>
<dbReference type="CDD" id="cd04480">
    <property type="entry name" value="RPA1_DBD_A_like"/>
    <property type="match status" value="1"/>
</dbReference>
<comment type="caution">
    <text evidence="3">The sequence shown here is derived from an EMBL/GenBank/DDBJ whole genome shotgun (WGS) entry which is preliminary data.</text>
</comment>
<evidence type="ECO:0000313" key="3">
    <source>
        <dbReference type="EMBL" id="KAH0893950.1"/>
    </source>
</evidence>
<accession>A0ABQ8APM1</accession>
<proteinExistence type="predicted"/>
<reference evidence="3 4" key="1">
    <citation type="submission" date="2021-05" db="EMBL/GenBank/DDBJ databases">
        <title>Genome Assembly of Synthetic Allotetraploid Brassica napus Reveals Homoeologous Exchanges between Subgenomes.</title>
        <authorList>
            <person name="Davis J.T."/>
        </authorList>
    </citation>
    <scope>NUCLEOTIDE SEQUENCE [LARGE SCALE GENOMIC DNA]</scope>
    <source>
        <strain evidence="4">cv. Da-Ae</strain>
        <tissue evidence="3">Seedling</tissue>
    </source>
</reference>
<protein>
    <recommendedName>
        <fullName evidence="2">Replication protein A 70 kDa DNA-binding subunit B/D first OB fold domain-containing protein</fullName>
    </recommendedName>
</protein>
<feature type="region of interest" description="Disordered" evidence="1">
    <location>
        <begin position="335"/>
        <end position="394"/>
    </location>
</feature>
<dbReference type="InterPro" id="IPR012340">
    <property type="entry name" value="NA-bd_OB-fold"/>
</dbReference>
<gene>
    <name evidence="3" type="ORF">HID58_056379</name>
</gene>
<dbReference type="InterPro" id="IPR047192">
    <property type="entry name" value="Euk_RPA1_DBD_C"/>
</dbReference>